<feature type="domain" description="SHSP" evidence="3">
    <location>
        <begin position="32"/>
        <end position="143"/>
    </location>
</feature>
<dbReference type="PROSITE" id="PS01031">
    <property type="entry name" value="SHSP"/>
    <property type="match status" value="1"/>
</dbReference>
<keyword evidence="5" id="KW-1185">Reference proteome</keyword>
<name>A0A7C9PGJ2_9BURK</name>
<evidence type="ECO:0000313" key="5">
    <source>
        <dbReference type="Proteomes" id="UP000484255"/>
    </source>
</evidence>
<dbReference type="InterPro" id="IPR031107">
    <property type="entry name" value="Small_HSP"/>
</dbReference>
<dbReference type="CDD" id="cd06464">
    <property type="entry name" value="ACD_sHsps-like"/>
    <property type="match status" value="1"/>
</dbReference>
<evidence type="ECO:0000313" key="4">
    <source>
        <dbReference type="EMBL" id="NDY91335.1"/>
    </source>
</evidence>
<dbReference type="AlphaFoldDB" id="A0A7C9PGJ2"/>
<dbReference type="InterPro" id="IPR002068">
    <property type="entry name" value="A-crystallin/Hsp20_dom"/>
</dbReference>
<dbReference type="InterPro" id="IPR008978">
    <property type="entry name" value="HSP20-like_chaperone"/>
</dbReference>
<dbReference type="Proteomes" id="UP000484255">
    <property type="component" value="Unassembled WGS sequence"/>
</dbReference>
<dbReference type="EMBL" id="JAAGOH010000008">
    <property type="protein sequence ID" value="NDY91335.1"/>
    <property type="molecule type" value="Genomic_DNA"/>
</dbReference>
<gene>
    <name evidence="4" type="ORF">G3A44_09045</name>
</gene>
<dbReference type="Pfam" id="PF00011">
    <property type="entry name" value="HSP20"/>
    <property type="match status" value="1"/>
</dbReference>
<dbReference type="RefSeq" id="WP_163457183.1">
    <property type="nucleotide sequence ID" value="NZ_JAAGOH010000008.1"/>
</dbReference>
<reference evidence="4 5" key="1">
    <citation type="submission" date="2020-02" db="EMBL/GenBank/DDBJ databases">
        <title>Ideonella bacterium strain TBM-1.</title>
        <authorList>
            <person name="Chen W.-M."/>
        </authorList>
    </citation>
    <scope>NUCLEOTIDE SEQUENCE [LARGE SCALE GENOMIC DNA]</scope>
    <source>
        <strain evidence="4 5">TBM-1</strain>
    </source>
</reference>
<evidence type="ECO:0000256" key="1">
    <source>
        <dbReference type="PROSITE-ProRule" id="PRU00285"/>
    </source>
</evidence>
<comment type="similarity">
    <text evidence="1 2">Belongs to the small heat shock protein (HSP20) family.</text>
</comment>
<accession>A0A7C9PGJ2</accession>
<proteinExistence type="inferred from homology"/>
<comment type="caution">
    <text evidence="4">The sequence shown here is derived from an EMBL/GenBank/DDBJ whole genome shotgun (WGS) entry which is preliminary data.</text>
</comment>
<evidence type="ECO:0000256" key="2">
    <source>
        <dbReference type="RuleBase" id="RU003616"/>
    </source>
</evidence>
<sequence>MNALLSPRTRLFDDFFKDFPAGVFVRPVAGEASPAAAQIRIDVTDQGASFLVQADLPGVRKEDVQVHVEGAVVTLGADVPAQETQADSGRLLHAERPRGSLSRSFQLPAEVDQASTKARLDNGVLTLLLPKASAVRTTRVAVD</sequence>
<protein>
    <submittedName>
        <fullName evidence="4">Hsp20/alpha crystallin family protein</fullName>
    </submittedName>
</protein>
<dbReference type="SUPFAM" id="SSF49764">
    <property type="entry name" value="HSP20-like chaperones"/>
    <property type="match status" value="1"/>
</dbReference>
<dbReference type="Gene3D" id="2.60.40.790">
    <property type="match status" value="1"/>
</dbReference>
<organism evidence="4 5">
    <name type="scientific">Ideonella livida</name>
    <dbReference type="NCBI Taxonomy" id="2707176"/>
    <lineage>
        <taxon>Bacteria</taxon>
        <taxon>Pseudomonadati</taxon>
        <taxon>Pseudomonadota</taxon>
        <taxon>Betaproteobacteria</taxon>
        <taxon>Burkholderiales</taxon>
        <taxon>Sphaerotilaceae</taxon>
        <taxon>Ideonella</taxon>
    </lineage>
</organism>
<dbReference type="PANTHER" id="PTHR11527">
    <property type="entry name" value="HEAT-SHOCK PROTEIN 20 FAMILY MEMBER"/>
    <property type="match status" value="1"/>
</dbReference>
<evidence type="ECO:0000259" key="3">
    <source>
        <dbReference type="PROSITE" id="PS01031"/>
    </source>
</evidence>